<evidence type="ECO:0000313" key="3">
    <source>
        <dbReference type="EMBL" id="KAF6021992.1"/>
    </source>
</evidence>
<evidence type="ECO:0000256" key="2">
    <source>
        <dbReference type="SAM" id="SignalP"/>
    </source>
</evidence>
<keyword evidence="2" id="KW-0732">Signal</keyword>
<keyword evidence="4" id="KW-1185">Reference proteome</keyword>
<gene>
    <name evidence="3" type="ORF">EB796_019698</name>
</gene>
<feature type="chain" id="PRO_5029811557" evidence="2">
    <location>
        <begin position="16"/>
        <end position="284"/>
    </location>
</feature>
<proteinExistence type="predicted"/>
<reference evidence="3" key="1">
    <citation type="submission" date="2020-06" db="EMBL/GenBank/DDBJ databases">
        <title>Draft genome of Bugula neritina, a colonial animal packing powerful symbionts and potential medicines.</title>
        <authorList>
            <person name="Rayko M."/>
        </authorList>
    </citation>
    <scope>NUCLEOTIDE SEQUENCE [LARGE SCALE GENOMIC DNA]</scope>
    <source>
        <strain evidence="3">Kwan_BN1</strain>
    </source>
</reference>
<name>A0A7J7J757_BUGNE</name>
<feature type="signal peptide" evidence="2">
    <location>
        <begin position="1"/>
        <end position="15"/>
    </location>
</feature>
<protein>
    <submittedName>
        <fullName evidence="3">Uncharacterized protein</fullName>
    </submittedName>
</protein>
<keyword evidence="1" id="KW-0472">Membrane</keyword>
<keyword evidence="1" id="KW-0812">Transmembrane</keyword>
<evidence type="ECO:0000256" key="1">
    <source>
        <dbReference type="SAM" id="Phobius"/>
    </source>
</evidence>
<organism evidence="3 4">
    <name type="scientific">Bugula neritina</name>
    <name type="common">Brown bryozoan</name>
    <name type="synonym">Sertularia neritina</name>
    <dbReference type="NCBI Taxonomy" id="10212"/>
    <lineage>
        <taxon>Eukaryota</taxon>
        <taxon>Metazoa</taxon>
        <taxon>Spiralia</taxon>
        <taxon>Lophotrochozoa</taxon>
        <taxon>Bryozoa</taxon>
        <taxon>Gymnolaemata</taxon>
        <taxon>Cheilostomatida</taxon>
        <taxon>Flustrina</taxon>
        <taxon>Buguloidea</taxon>
        <taxon>Bugulidae</taxon>
        <taxon>Bugula</taxon>
    </lineage>
</organism>
<dbReference type="EMBL" id="VXIV02002922">
    <property type="protein sequence ID" value="KAF6021992.1"/>
    <property type="molecule type" value="Genomic_DNA"/>
</dbReference>
<evidence type="ECO:0000313" key="4">
    <source>
        <dbReference type="Proteomes" id="UP000593567"/>
    </source>
</evidence>
<dbReference type="Proteomes" id="UP000593567">
    <property type="component" value="Unassembled WGS sequence"/>
</dbReference>
<accession>A0A7J7J757</accession>
<feature type="transmembrane region" description="Helical" evidence="1">
    <location>
        <begin position="202"/>
        <end position="225"/>
    </location>
</feature>
<sequence length="284" mass="31577">MLVISMVTLVTLVAASTPLTELSTITSRHTKLSSVSPSSSYGLPDGYDWLEDKLKDSAKSGERIQLTTSQWQELQMRMSEEDFENLIELFRNLSGPTIDVPSYLLEEYGSSSKAPAVAPFEQANEYNISNDTDIPVTLEKVGDNGSGEEETESVLDILDRTTSVSQSGTVRKKWETGSTRLTDSTTMTKHTKGKGFLFYPPLWILILLPVFAGIIVATCGLILAVKLKRKRKRSKRAFSFANASYDLPSTLPKEEKKVSFEDDFYAKSPIDGNKQHIGLFPEIF</sequence>
<dbReference type="AlphaFoldDB" id="A0A7J7J757"/>
<keyword evidence="1" id="KW-1133">Transmembrane helix</keyword>
<comment type="caution">
    <text evidence="3">The sequence shown here is derived from an EMBL/GenBank/DDBJ whole genome shotgun (WGS) entry which is preliminary data.</text>
</comment>